<dbReference type="GO" id="GO:0030261">
    <property type="term" value="P:chromosome condensation"/>
    <property type="evidence" value="ECO:0007669"/>
    <property type="project" value="InterPro"/>
</dbReference>
<reference evidence="4 5" key="1">
    <citation type="submission" date="2016-09" db="EMBL/GenBank/DDBJ databases">
        <title>Genomic Taxonomy of the Vibrionaceae.</title>
        <authorList>
            <person name="Gonzalez-Castillo A."/>
            <person name="Gomez-Gil B."/>
            <person name="Enciso-Ibarra K."/>
        </authorList>
    </citation>
    <scope>NUCLEOTIDE SEQUENCE [LARGE SCALE GENOMIC DNA]</scope>
    <source>
        <strain evidence="4 5">CAIM 703</strain>
    </source>
</reference>
<dbReference type="RefSeq" id="WP_075706033.1">
    <property type="nucleotide sequence ID" value="NZ_MJMJ01000001.1"/>
</dbReference>
<dbReference type="OrthoDB" id="6722439at2"/>
<evidence type="ECO:0000259" key="3">
    <source>
        <dbReference type="Pfam" id="PF16330"/>
    </source>
</evidence>
<dbReference type="PANTHER" id="PTHR23159:SF31">
    <property type="entry name" value="CENTROSOME-ASSOCIATED PROTEIN CEP250 ISOFORM X1"/>
    <property type="match status" value="1"/>
</dbReference>
<feature type="domain" description="MukB N-terminal" evidence="2">
    <location>
        <begin position="9"/>
        <end position="234"/>
    </location>
</feature>
<protein>
    <recommendedName>
        <fullName evidence="6">Chromosome partition protein MukB</fullName>
    </recommendedName>
</protein>
<dbReference type="GO" id="GO:0005524">
    <property type="term" value="F:ATP binding"/>
    <property type="evidence" value="ECO:0007669"/>
    <property type="project" value="InterPro"/>
</dbReference>
<feature type="coiled-coil region" evidence="1">
    <location>
        <begin position="961"/>
        <end position="988"/>
    </location>
</feature>
<keyword evidence="1" id="KW-0175">Coiled coil</keyword>
<dbReference type="STRING" id="1381081.BIY22_02570"/>
<dbReference type="GO" id="GO:0009295">
    <property type="term" value="C:nucleoid"/>
    <property type="evidence" value="ECO:0007669"/>
    <property type="project" value="InterPro"/>
</dbReference>
<dbReference type="GO" id="GO:0007059">
    <property type="term" value="P:chromosome segregation"/>
    <property type="evidence" value="ECO:0007669"/>
    <property type="project" value="InterPro"/>
</dbReference>
<name>A0A1Q9HRC9_9VIBR</name>
<proteinExistence type="predicted"/>
<dbReference type="GO" id="GO:0003677">
    <property type="term" value="F:DNA binding"/>
    <property type="evidence" value="ECO:0007669"/>
    <property type="project" value="InterPro"/>
</dbReference>
<dbReference type="Pfam" id="PF04310">
    <property type="entry name" value="MukB"/>
    <property type="match status" value="1"/>
</dbReference>
<dbReference type="InterPro" id="IPR032520">
    <property type="entry name" value="MukB_hinge"/>
</dbReference>
<dbReference type="Proteomes" id="UP000186313">
    <property type="component" value="Unassembled WGS sequence"/>
</dbReference>
<dbReference type="NCBIfam" id="NF003422">
    <property type="entry name" value="PRK04863.1"/>
    <property type="match status" value="1"/>
</dbReference>
<comment type="caution">
    <text evidence="4">The sequence shown here is derived from an EMBL/GenBank/DDBJ whole genome shotgun (WGS) entry which is preliminary data.</text>
</comment>
<evidence type="ECO:0008006" key="6">
    <source>
        <dbReference type="Google" id="ProtNLM"/>
    </source>
</evidence>
<evidence type="ECO:0000313" key="5">
    <source>
        <dbReference type="Proteomes" id="UP000186313"/>
    </source>
</evidence>
<evidence type="ECO:0000256" key="1">
    <source>
        <dbReference type="SAM" id="Coils"/>
    </source>
</evidence>
<organism evidence="4 5">
    <name type="scientific">Vibrio panuliri</name>
    <dbReference type="NCBI Taxonomy" id="1381081"/>
    <lineage>
        <taxon>Bacteria</taxon>
        <taxon>Pseudomonadati</taxon>
        <taxon>Pseudomonadota</taxon>
        <taxon>Gammaproteobacteria</taxon>
        <taxon>Vibrionales</taxon>
        <taxon>Vibrionaceae</taxon>
        <taxon>Vibrio</taxon>
    </lineage>
</organism>
<dbReference type="Pfam" id="PF16330">
    <property type="entry name" value="MukB_hinge"/>
    <property type="match status" value="1"/>
</dbReference>
<feature type="domain" description="MukB hinge" evidence="3">
    <location>
        <begin position="680"/>
        <end position="832"/>
    </location>
</feature>
<evidence type="ECO:0000313" key="4">
    <source>
        <dbReference type="EMBL" id="OLQ93396.1"/>
    </source>
</evidence>
<sequence length="1519" mass="170165">MNKTLPILHSLSLVNLNGITARTLDLVELKELLAQQLLSPFGNTVSLLGENGAGKTSILGAYQLSLVADMRFVSLGTSDKFKKAQKLIDSEMFHRLGNPSTVALEVQTRNNSRHLYVIHATKPNGTNITMTRMRLVLPKGIKPMACLAMQENNSWIPFTPNMIRDTAVSLGCELTTYDSADGYLLDLFNDGVLPKPLQKERDKANFAQIFHSAMSGRLDESIERNLSSYLMSHTRGSIKGVVDILQDSMRVVRQTRVELSQNAKDYGFFKQLLDYASDASSYAWAVAEKQLHDSANRLHAAQAERIAANQALTKAQAAVATLEAELEQLRQERDKLEDKRNKTEDQLLLATKAAGEHSRRERFKQEHEELMPEVEEAKQAYKQTLEHYQLVSEQWSQVQKELAETQEQLADAVKAFETSSERAGKYEFACRQLKTVEEFFGKVDPENLTGPMADLGEEKTICGSELNILERQLQQMNEIRVTYHNFSKKLGLIGEKIAPESLQNWVTDKRQHMNQLQVLVGNLPYEQEKLTALNSDLETQHKYKNVLFSAELGTVPDSAQAFVQTVALYRQKVIDASDAALTAKTKLDKLAVQEQQLKIELVQVENRHHSWAQLQPHVQGLLEAYPEQNDWSGNSCHSLQRELSSQRDVLREQVAEYSATIVKDSKELDNLRNRDSGHLELLRTLAEEIDGLPVCDLFDDIDPVDARYMEAALGSLMNGILVDDPQTASRHLLATYGDDWPLEDLLLVPGGKPIEEWRSGDVEQDMLFKDITANFVGSDGSAEAPWCILVSGEGLRISQLRDNPVLGDKAREALVSRLEAKIEEYEAARSKAEDAIAVLSNHIDALRFVLQQVGLAFSAEPDLETAKANVQKMHRILTDAKSEYTVRCEERKQVTRSLDKLAQCEPFVQVMYRDIAAEITTCEAIIVRCIDAQRETERFAPLFKNFDTEWVLLMQPYPVASNELEQRVKDQNARYHELSNQLRNMEGLHEVRFHLGSTYAQAKALLGDTNHKQQVLKDQAKQLSNHVETLNGQKQIAENDRDKAQQHSMQLNAKIQQLESELGRSELELKQISIDYHPGMEKQLDAERKQLDNACKSAQEKADKHSGDLSQARELQQQMRSAAEACMTKETFAQTMQENLTAARQAVMDMVANDGVGTVLQGAMSNALEAIEDTDTAFQRVQSLISRVNGCAQDYGIPVTDPMLAFGQQLTGTNFAEVVHLYAEAVKLFKRRARHDIIHSGDPQQMLIELDEACRMAQKSLDNAESMFQTKRGELGEAIAKRVVDEQRAVRKLSNQLHGIGFGQVAEVRLVTDYVPKFDKVLDALRQGSQVMDDLFAEAESVEKALSDLYHRTTAGEIKGEKLLDHRNYLMVKTQIRRRGRSEFEDLEGTHLSTGERLGSGLVVLISIIKHWAGAAHGKKAFAVPLVMDEVSRLDAHSQATVAELCRRCGVQLLMAAPESLGKITGLGYQLVRVWPEGVNIDNPSKADEARSWVQITGLQDGTELTVNGDSVLNSIVGS</sequence>
<dbReference type="InterPro" id="IPR007406">
    <property type="entry name" value="MukB_N_dom"/>
</dbReference>
<gene>
    <name evidence="4" type="ORF">BIY22_02570</name>
</gene>
<feature type="coiled-coil region" evidence="1">
    <location>
        <begin position="1013"/>
        <end position="1115"/>
    </location>
</feature>
<feature type="coiled-coil region" evidence="1">
    <location>
        <begin position="811"/>
        <end position="883"/>
    </location>
</feature>
<feature type="coiled-coil region" evidence="1">
    <location>
        <begin position="305"/>
        <end position="384"/>
    </location>
</feature>
<dbReference type="InterPro" id="IPR027417">
    <property type="entry name" value="P-loop_NTPase"/>
</dbReference>
<dbReference type="Gene3D" id="3.40.1140.10">
    <property type="match status" value="2"/>
</dbReference>
<dbReference type="Gene3D" id="3.30.70.3500">
    <property type="entry name" value="MukB, hinge domain"/>
    <property type="match status" value="1"/>
</dbReference>
<dbReference type="PANTHER" id="PTHR23159">
    <property type="entry name" value="CENTROSOMAL PROTEIN 2"/>
    <property type="match status" value="1"/>
</dbReference>
<dbReference type="SUPFAM" id="SSF52540">
    <property type="entry name" value="P-loop containing nucleoside triphosphate hydrolases"/>
    <property type="match status" value="1"/>
</dbReference>
<evidence type="ECO:0000259" key="2">
    <source>
        <dbReference type="Pfam" id="PF04310"/>
    </source>
</evidence>
<accession>A0A1Q9HRC9</accession>
<dbReference type="EMBL" id="MJMJ01000001">
    <property type="protein sequence ID" value="OLQ93396.1"/>
    <property type="molecule type" value="Genomic_DNA"/>
</dbReference>
<dbReference type="InterPro" id="IPR042501">
    <property type="entry name" value="MukB_hinge_sf"/>
</dbReference>